<dbReference type="AlphaFoldDB" id="A0A0B3YIT5"/>
<keyword evidence="3" id="KW-1185">Reference proteome</keyword>
<feature type="domain" description="DUF218" evidence="1">
    <location>
        <begin position="63"/>
        <end position="196"/>
    </location>
</feature>
<evidence type="ECO:0000313" key="2">
    <source>
        <dbReference type="EMBL" id="KHT54472.1"/>
    </source>
</evidence>
<evidence type="ECO:0000259" key="1">
    <source>
        <dbReference type="Pfam" id="PF02698"/>
    </source>
</evidence>
<gene>
    <name evidence="2" type="ORF">RJ41_05975</name>
</gene>
<accession>A0A0B3YIT5</accession>
<sequence length="206" mass="23061">MSLALLTTQPYFADLLLYPLEHEIAYSEALVEFEGTDFIVTPACYYSTVGKVSEISRWSHCSLQRLVQASKLSKELDKPILVTGGNFLHDPNANYSQKAFDLLFDLGVPRKNLILVAKGVDTASEVESIKSYITKKNVILVTSATHMKRASLLLSEHCNEINIFPVDFHSSGSLAPYLKIPSVSAMRRVEIALYEYGARVKYFLFS</sequence>
<dbReference type="Pfam" id="PF02698">
    <property type="entry name" value="DUF218"/>
    <property type="match status" value="1"/>
</dbReference>
<evidence type="ECO:0000313" key="3">
    <source>
        <dbReference type="Proteomes" id="UP000031197"/>
    </source>
</evidence>
<protein>
    <recommendedName>
        <fullName evidence="1">DUF218 domain-containing protein</fullName>
    </recommendedName>
</protein>
<proteinExistence type="predicted"/>
<name>A0A0B3YIT5_9ALTE</name>
<dbReference type="InterPro" id="IPR003848">
    <property type="entry name" value="DUF218"/>
</dbReference>
<comment type="caution">
    <text evidence="2">The sequence shown here is derived from an EMBL/GenBank/DDBJ whole genome shotgun (WGS) entry which is preliminary data.</text>
</comment>
<dbReference type="Proteomes" id="UP000031197">
    <property type="component" value="Unassembled WGS sequence"/>
</dbReference>
<reference evidence="2 3" key="1">
    <citation type="submission" date="2014-12" db="EMBL/GenBank/DDBJ databases">
        <title>Genome sequencing of Alteromonas marina AD001.</title>
        <authorList>
            <person name="Adrian T.G.S."/>
            <person name="Chan K.G."/>
        </authorList>
    </citation>
    <scope>NUCLEOTIDE SEQUENCE [LARGE SCALE GENOMIC DNA]</scope>
    <source>
        <strain evidence="2 3">AD001</strain>
    </source>
</reference>
<dbReference type="CDD" id="cd06259">
    <property type="entry name" value="YdcF-like"/>
    <property type="match status" value="1"/>
</dbReference>
<organism evidence="2 3">
    <name type="scientific">Alteromonas marina</name>
    <dbReference type="NCBI Taxonomy" id="203795"/>
    <lineage>
        <taxon>Bacteria</taxon>
        <taxon>Pseudomonadati</taxon>
        <taxon>Pseudomonadota</taxon>
        <taxon>Gammaproteobacteria</taxon>
        <taxon>Alteromonadales</taxon>
        <taxon>Alteromonadaceae</taxon>
        <taxon>Alteromonas/Salinimonas group</taxon>
        <taxon>Alteromonas</taxon>
    </lineage>
</organism>
<dbReference type="EMBL" id="JWLW01000012">
    <property type="protein sequence ID" value="KHT54472.1"/>
    <property type="molecule type" value="Genomic_DNA"/>
</dbReference>